<keyword evidence="3" id="KW-1185">Reference proteome</keyword>
<dbReference type="InterPro" id="IPR000225">
    <property type="entry name" value="Armadillo"/>
</dbReference>
<dbReference type="Proteomes" id="UP000887568">
    <property type="component" value="Unplaced"/>
</dbReference>
<dbReference type="InterPro" id="IPR011989">
    <property type="entry name" value="ARM-like"/>
</dbReference>
<feature type="compositionally biased region" description="Polar residues" evidence="1">
    <location>
        <begin position="198"/>
        <end position="207"/>
    </location>
</feature>
<evidence type="ECO:0000256" key="1">
    <source>
        <dbReference type="SAM" id="MobiDB-lite"/>
    </source>
</evidence>
<dbReference type="OrthoDB" id="201709at2759"/>
<dbReference type="AlphaFoldDB" id="A0A913ZCS5"/>
<proteinExistence type="predicted"/>
<evidence type="ECO:0000313" key="2">
    <source>
        <dbReference type="EnsemblMetazoa" id="XP_038049587.1"/>
    </source>
</evidence>
<dbReference type="SUPFAM" id="SSF48371">
    <property type="entry name" value="ARM repeat"/>
    <property type="match status" value="1"/>
</dbReference>
<dbReference type="Gene3D" id="1.25.10.10">
    <property type="entry name" value="Leucine-rich Repeat Variant"/>
    <property type="match status" value="1"/>
</dbReference>
<name>A0A913ZCS5_PATMI</name>
<dbReference type="SMART" id="SM00185">
    <property type="entry name" value="ARM"/>
    <property type="match status" value="2"/>
</dbReference>
<protein>
    <recommendedName>
        <fullName evidence="4">Armadillo repeat-containing protein 7</fullName>
    </recommendedName>
</protein>
<dbReference type="InterPro" id="IPR016024">
    <property type="entry name" value="ARM-type_fold"/>
</dbReference>
<dbReference type="RefSeq" id="XP_038049587.1">
    <property type="nucleotide sequence ID" value="XM_038193659.1"/>
</dbReference>
<accession>A0A913ZCS5</accession>
<organism evidence="2 3">
    <name type="scientific">Patiria miniata</name>
    <name type="common">Bat star</name>
    <name type="synonym">Asterina miniata</name>
    <dbReference type="NCBI Taxonomy" id="46514"/>
    <lineage>
        <taxon>Eukaryota</taxon>
        <taxon>Metazoa</taxon>
        <taxon>Echinodermata</taxon>
        <taxon>Eleutherozoa</taxon>
        <taxon>Asterozoa</taxon>
        <taxon>Asteroidea</taxon>
        <taxon>Valvatacea</taxon>
        <taxon>Valvatida</taxon>
        <taxon>Asterinidae</taxon>
        <taxon>Patiria</taxon>
    </lineage>
</organism>
<reference evidence="2" key="1">
    <citation type="submission" date="2022-11" db="UniProtKB">
        <authorList>
            <consortium name="EnsemblMetazoa"/>
        </authorList>
    </citation>
    <scope>IDENTIFICATION</scope>
</reference>
<dbReference type="GeneID" id="119723119"/>
<feature type="region of interest" description="Disordered" evidence="1">
    <location>
        <begin position="185"/>
        <end position="207"/>
    </location>
</feature>
<dbReference type="OMA" id="AILQCML"/>
<dbReference type="InterPro" id="IPR042462">
    <property type="entry name" value="ARMC7"/>
</dbReference>
<evidence type="ECO:0000313" key="3">
    <source>
        <dbReference type="Proteomes" id="UP000887568"/>
    </source>
</evidence>
<evidence type="ECO:0008006" key="4">
    <source>
        <dbReference type="Google" id="ProtNLM"/>
    </source>
</evidence>
<dbReference type="CTD" id="79637"/>
<sequence length="207" mass="22589">MFSSQRHLDARTPADGVGRLAFLQQLVTEFQTSTDDGAKEQVLANLANFAYDPINYNYLRELNVIDLFLDMLTESSEKLVEFGIGGICNLALDRSNKDYIISCGGVKLIIDVLSRPEEETVLSAITALMFLTTPQSKTEITAPSVVECMHRFAQSTSRRLSNLASVFLQDYCTDAQRQQAAESSGCGDSHIVGIPLPSSDNPSSADA</sequence>
<dbReference type="PANTHER" id="PTHR46263:SF1">
    <property type="entry name" value="ARMADILLO REPEAT-CONTAINING PROTEIN 7"/>
    <property type="match status" value="1"/>
</dbReference>
<dbReference type="PANTHER" id="PTHR46263">
    <property type="entry name" value="ARMADILLO REPEAT-CONTAINING PROTEIN 7"/>
    <property type="match status" value="1"/>
</dbReference>
<dbReference type="EnsemblMetazoa" id="XM_038193659.1">
    <property type="protein sequence ID" value="XP_038049587.1"/>
    <property type="gene ID" value="LOC119723119"/>
</dbReference>